<reference evidence="2 3" key="1">
    <citation type="submission" date="2024-02" db="EMBL/GenBank/DDBJ databases">
        <authorList>
            <person name="Chen Y."/>
            <person name="Shah S."/>
            <person name="Dougan E. K."/>
            <person name="Thang M."/>
            <person name="Chan C."/>
        </authorList>
    </citation>
    <scope>NUCLEOTIDE SEQUENCE [LARGE SCALE GENOMIC DNA]</scope>
</reference>
<proteinExistence type="predicted"/>
<evidence type="ECO:0000313" key="2">
    <source>
        <dbReference type="EMBL" id="CAK9061949.1"/>
    </source>
</evidence>
<protein>
    <recommendedName>
        <fullName evidence="4">Reverse transcriptase Ty1/copia-type domain-containing protein</fullName>
    </recommendedName>
</protein>
<keyword evidence="3" id="KW-1185">Reference proteome</keyword>
<keyword evidence="1" id="KW-1133">Transmembrane helix</keyword>
<evidence type="ECO:0000256" key="1">
    <source>
        <dbReference type="SAM" id="Phobius"/>
    </source>
</evidence>
<comment type="caution">
    <text evidence="2">The sequence shown here is derived from an EMBL/GenBank/DDBJ whole genome shotgun (WGS) entry which is preliminary data.</text>
</comment>
<dbReference type="EMBL" id="CAXAMN010021656">
    <property type="protein sequence ID" value="CAK9061949.1"/>
    <property type="molecule type" value="Genomic_DNA"/>
</dbReference>
<keyword evidence="1" id="KW-0812">Transmembrane</keyword>
<name>A0ABP0NEH5_9DINO</name>
<dbReference type="Proteomes" id="UP001642484">
    <property type="component" value="Unassembled WGS sequence"/>
</dbReference>
<organism evidence="2 3">
    <name type="scientific">Durusdinium trenchii</name>
    <dbReference type="NCBI Taxonomy" id="1381693"/>
    <lineage>
        <taxon>Eukaryota</taxon>
        <taxon>Sar</taxon>
        <taxon>Alveolata</taxon>
        <taxon>Dinophyceae</taxon>
        <taxon>Suessiales</taxon>
        <taxon>Symbiodiniaceae</taxon>
        <taxon>Durusdinium</taxon>
    </lineage>
</organism>
<evidence type="ECO:0008006" key="4">
    <source>
        <dbReference type="Google" id="ProtNLM"/>
    </source>
</evidence>
<accession>A0ABP0NEH5</accession>
<evidence type="ECO:0000313" key="3">
    <source>
        <dbReference type="Proteomes" id="UP001642484"/>
    </source>
</evidence>
<sequence length="331" mass="37221">MHVDDLQFVGPAKEGAQIAEALQKAFTMDVQGPFHEPGDTCQFLKKYFHFNEAGIAIRPNEKHFLALEKLLKLSSFGKKLKGPVHPDLCKEDHADLLSAAKAEMYRKAVGIILYISSDRPEPDVQIQLRSDSVAGRGIAKRQGLGRVRHLEVQFLWVQQKLAEKQFRLGPVASMVISGDLGTKSLQVNRLSFLLGLLGMVDCHEEFSLVGRDEMQRQQHDQEFREKFKNALKVFRYSFENGSDASSRDNALVKLILQICMVSSLARGADGREDQSIEQFAFDSTDFLFLAFVMLVICAVFFVGILLGRSCARHARNENFAFGDCNSWSAMR</sequence>
<gene>
    <name evidence="2" type="ORF">CCMP2556_LOCUS30473</name>
</gene>
<feature type="transmembrane region" description="Helical" evidence="1">
    <location>
        <begin position="286"/>
        <end position="306"/>
    </location>
</feature>
<keyword evidence="1" id="KW-0472">Membrane</keyword>